<dbReference type="PANTHER" id="PTHR11934">
    <property type="entry name" value="RIBOSE-5-PHOSPHATE ISOMERASE"/>
    <property type="match status" value="1"/>
</dbReference>
<dbReference type="Proteomes" id="UP000192486">
    <property type="component" value="Chromosome"/>
</dbReference>
<evidence type="ECO:0000256" key="2">
    <source>
        <dbReference type="NCBIfam" id="TIGR00021"/>
    </source>
</evidence>
<reference evidence="3 4" key="1">
    <citation type="submission" date="2016-04" db="EMBL/GenBank/DDBJ databases">
        <title>Comparative Genomics and Epigenetics of Sporosarcina ureae.</title>
        <authorList>
            <person name="Oliver A.S."/>
            <person name="Cooper K.K."/>
        </authorList>
    </citation>
    <scope>NUCLEOTIDE SEQUENCE [LARGE SCALE GENOMIC DNA]</scope>
    <source>
        <strain evidence="3 4">S204</strain>
    </source>
</reference>
<dbReference type="Gene3D" id="3.40.50.1360">
    <property type="match status" value="1"/>
</dbReference>
<dbReference type="PANTHER" id="PTHR11934:SF0">
    <property type="entry name" value="RIBOSE-5-PHOSPHATE ISOMERASE"/>
    <property type="match status" value="1"/>
</dbReference>
<dbReference type="Gene3D" id="3.30.70.260">
    <property type="match status" value="1"/>
</dbReference>
<keyword evidence="1" id="KW-0413">Isomerase</keyword>
<dbReference type="SMART" id="SM01134">
    <property type="entry name" value="DeoRC"/>
    <property type="match status" value="1"/>
</dbReference>
<organism evidence="3 4">
    <name type="scientific">Sporosarcina ureae</name>
    <dbReference type="NCBI Taxonomy" id="1571"/>
    <lineage>
        <taxon>Bacteria</taxon>
        <taxon>Bacillati</taxon>
        <taxon>Bacillota</taxon>
        <taxon>Bacilli</taxon>
        <taxon>Bacillales</taxon>
        <taxon>Caryophanaceae</taxon>
        <taxon>Sporosarcina</taxon>
    </lineage>
</organism>
<keyword evidence="4" id="KW-1185">Reference proteome</keyword>
<dbReference type="EMBL" id="CP015108">
    <property type="protein sequence ID" value="ARF14036.1"/>
    <property type="molecule type" value="Genomic_DNA"/>
</dbReference>
<evidence type="ECO:0000313" key="4">
    <source>
        <dbReference type="Proteomes" id="UP000192486"/>
    </source>
</evidence>
<dbReference type="NCBIfam" id="TIGR00021">
    <property type="entry name" value="rpiA"/>
    <property type="match status" value="1"/>
</dbReference>
<dbReference type="SUPFAM" id="SSF100950">
    <property type="entry name" value="NagB/RpiA/CoA transferase-like"/>
    <property type="match status" value="1"/>
</dbReference>
<dbReference type="RefSeq" id="WP_081657953.1">
    <property type="nucleotide sequence ID" value="NZ_CP015108.1"/>
</dbReference>
<protein>
    <recommendedName>
        <fullName evidence="2">Ribose 5-phosphate isomerase A</fullName>
        <ecNumber evidence="2">5.3.1.6</ecNumber>
    </recommendedName>
</protein>
<evidence type="ECO:0000313" key="3">
    <source>
        <dbReference type="EMBL" id="ARF14036.1"/>
    </source>
</evidence>
<dbReference type="Pfam" id="PF06026">
    <property type="entry name" value="Rib_5-P_isom_A"/>
    <property type="match status" value="1"/>
</dbReference>
<dbReference type="EC" id="5.3.1.6" evidence="2"/>
<name>A0ABN4YTE8_SPOUR</name>
<evidence type="ECO:0000256" key="1">
    <source>
        <dbReference type="ARBA" id="ARBA00023235"/>
    </source>
</evidence>
<sequence>MVSPYEKNINNEEKNALANLAVSLVKNKTIIGLGSGSTIGFFLEHLAVRMKEEKLQLKFIASSNKIAEQADKLNLQLIGIEDVPFIDQAFDGADRVDLNNNLIKGGGGSLFRERQVLLKAEQRYILADSSKFTKSLLGQIIPLEIVPFNASFTIKRIESLGYNIALRKDGDNNFITDNGNWIADVSTQKSVSPADIYEQLKLMSGVVEIGLFLNVDYYILQT</sequence>
<dbReference type="InterPro" id="IPR037171">
    <property type="entry name" value="NagB/RpiA_transferase-like"/>
</dbReference>
<dbReference type="SUPFAM" id="SSF75445">
    <property type="entry name" value="D-ribose-5-phosphate isomerase (RpiA), lid domain"/>
    <property type="match status" value="1"/>
</dbReference>
<dbReference type="InterPro" id="IPR004788">
    <property type="entry name" value="Ribose5P_isomerase_type_A"/>
</dbReference>
<gene>
    <name evidence="3" type="ORF">SporoS204_07690</name>
</gene>
<proteinExistence type="predicted"/>
<accession>A0ABN4YTE8</accession>
<dbReference type="CDD" id="cd01398">
    <property type="entry name" value="RPI_A"/>
    <property type="match status" value="1"/>
</dbReference>